<protein>
    <recommendedName>
        <fullName evidence="4 12">Ribosomal RNA small subunit methyltransferase E</fullName>
        <ecNumber evidence="3 12">2.1.1.193</ecNumber>
    </recommendedName>
</protein>
<evidence type="ECO:0000259" key="14">
    <source>
        <dbReference type="Pfam" id="PF20260"/>
    </source>
</evidence>
<evidence type="ECO:0000313" key="16">
    <source>
        <dbReference type="Proteomes" id="UP000195787"/>
    </source>
</evidence>
<sequence length="241" mass="25298">MAHCYHLPGAADASVGDELEITGSEAHHAVVARARPGEQLLVTSGDGVIAGVTVVSVDRKRVSVRVDSTERFEQRTPRVTLVQALAKTDRAEVGIAAATELGADAIVPWQASRSVSQWRGDKAERGVEKWRSAVTEAAKQSVRPFVPIVHPLMTTGDVCSMNEQLVVLHPEASSGIDAVPVDRDLALVVGPEGGVSAEERAQFAAAGAIEVKLGPEVLRTSTAGLAALAALSPALGRWHRG</sequence>
<comment type="subcellular location">
    <subcellularLocation>
        <location evidence="1 12">Cytoplasm</location>
    </subcellularLocation>
</comment>
<proteinExistence type="inferred from homology"/>
<feature type="domain" description="Ribosomal RNA small subunit methyltransferase E methyltransferase" evidence="13">
    <location>
        <begin position="76"/>
        <end position="231"/>
    </location>
</feature>
<evidence type="ECO:0000256" key="8">
    <source>
        <dbReference type="ARBA" id="ARBA00022679"/>
    </source>
</evidence>
<dbReference type="Gene3D" id="3.40.1280.10">
    <property type="match status" value="1"/>
</dbReference>
<evidence type="ECO:0000256" key="4">
    <source>
        <dbReference type="ARBA" id="ARBA00013673"/>
    </source>
</evidence>
<dbReference type="GO" id="GO:0070042">
    <property type="term" value="F:rRNA (uridine-N3-)-methyltransferase activity"/>
    <property type="evidence" value="ECO:0007669"/>
    <property type="project" value="TreeGrafter"/>
</dbReference>
<dbReference type="EC" id="2.1.1.193" evidence="3 12"/>
<dbReference type="PIRSF" id="PIRSF015601">
    <property type="entry name" value="MTase_slr0722"/>
    <property type="match status" value="1"/>
</dbReference>
<dbReference type="GO" id="GO:0005737">
    <property type="term" value="C:cytoplasm"/>
    <property type="evidence" value="ECO:0007669"/>
    <property type="project" value="UniProtKB-SubCell"/>
</dbReference>
<evidence type="ECO:0000256" key="6">
    <source>
        <dbReference type="ARBA" id="ARBA00022552"/>
    </source>
</evidence>
<organism evidence="15 16">
    <name type="scientific">Agrococcus casei LMG 22410</name>
    <dbReference type="NCBI Taxonomy" id="1255656"/>
    <lineage>
        <taxon>Bacteria</taxon>
        <taxon>Bacillati</taxon>
        <taxon>Actinomycetota</taxon>
        <taxon>Actinomycetes</taxon>
        <taxon>Micrococcales</taxon>
        <taxon>Microbacteriaceae</taxon>
        <taxon>Agrococcus</taxon>
    </lineage>
</organism>
<evidence type="ECO:0000256" key="7">
    <source>
        <dbReference type="ARBA" id="ARBA00022603"/>
    </source>
</evidence>
<dbReference type="PANTHER" id="PTHR30027:SF3">
    <property type="entry name" value="16S RRNA (URACIL(1498)-N(3))-METHYLTRANSFERASE"/>
    <property type="match status" value="1"/>
</dbReference>
<dbReference type="CDD" id="cd18084">
    <property type="entry name" value="RsmE-like"/>
    <property type="match status" value="1"/>
</dbReference>
<dbReference type="InterPro" id="IPR046887">
    <property type="entry name" value="RsmE_PUA-like"/>
</dbReference>
<comment type="catalytic activity">
    <reaction evidence="11 12">
        <text>uridine(1498) in 16S rRNA + S-adenosyl-L-methionine = N(3)-methyluridine(1498) in 16S rRNA + S-adenosyl-L-homocysteine + H(+)</text>
        <dbReference type="Rhea" id="RHEA:42920"/>
        <dbReference type="Rhea" id="RHEA-COMP:10283"/>
        <dbReference type="Rhea" id="RHEA-COMP:10284"/>
        <dbReference type="ChEBI" id="CHEBI:15378"/>
        <dbReference type="ChEBI" id="CHEBI:57856"/>
        <dbReference type="ChEBI" id="CHEBI:59789"/>
        <dbReference type="ChEBI" id="CHEBI:65315"/>
        <dbReference type="ChEBI" id="CHEBI:74502"/>
        <dbReference type="EC" id="2.1.1.193"/>
    </reaction>
</comment>
<dbReference type="PANTHER" id="PTHR30027">
    <property type="entry name" value="RIBOSOMAL RNA SMALL SUBUNIT METHYLTRANSFERASE E"/>
    <property type="match status" value="1"/>
</dbReference>
<comment type="similarity">
    <text evidence="2 12">Belongs to the RNA methyltransferase RsmE family.</text>
</comment>
<evidence type="ECO:0000256" key="11">
    <source>
        <dbReference type="ARBA" id="ARBA00047944"/>
    </source>
</evidence>
<evidence type="ECO:0000313" key="15">
    <source>
        <dbReference type="EMBL" id="SJM57480.1"/>
    </source>
</evidence>
<keyword evidence="6 12" id="KW-0698">rRNA processing</keyword>
<dbReference type="OrthoDB" id="9808126at2"/>
<dbReference type="Proteomes" id="UP000195787">
    <property type="component" value="Unassembled WGS sequence"/>
</dbReference>
<keyword evidence="5 12" id="KW-0963">Cytoplasm</keyword>
<dbReference type="RefSeq" id="WP_086991548.1">
    <property type="nucleotide sequence ID" value="NZ_FUHU01000026.1"/>
</dbReference>
<dbReference type="Pfam" id="PF20260">
    <property type="entry name" value="PUA_4"/>
    <property type="match status" value="1"/>
</dbReference>
<dbReference type="InterPro" id="IPR015947">
    <property type="entry name" value="PUA-like_sf"/>
</dbReference>
<evidence type="ECO:0000256" key="3">
    <source>
        <dbReference type="ARBA" id="ARBA00012328"/>
    </source>
</evidence>
<dbReference type="InterPro" id="IPR029028">
    <property type="entry name" value="Alpha/beta_knot_MTases"/>
</dbReference>
<evidence type="ECO:0000256" key="12">
    <source>
        <dbReference type="PIRNR" id="PIRNR015601"/>
    </source>
</evidence>
<accession>A0A1R4FN74</accession>
<dbReference type="SUPFAM" id="SSF88697">
    <property type="entry name" value="PUA domain-like"/>
    <property type="match status" value="1"/>
</dbReference>
<dbReference type="InterPro" id="IPR029026">
    <property type="entry name" value="tRNA_m1G_MTases_N"/>
</dbReference>
<evidence type="ECO:0000256" key="2">
    <source>
        <dbReference type="ARBA" id="ARBA00005528"/>
    </source>
</evidence>
<dbReference type="NCBIfam" id="TIGR00046">
    <property type="entry name" value="RsmE family RNA methyltransferase"/>
    <property type="match status" value="1"/>
</dbReference>
<evidence type="ECO:0000256" key="1">
    <source>
        <dbReference type="ARBA" id="ARBA00004496"/>
    </source>
</evidence>
<keyword evidence="9 12" id="KW-0949">S-adenosyl-L-methionine</keyword>
<keyword evidence="7 12" id="KW-0489">Methyltransferase</keyword>
<evidence type="ECO:0000256" key="9">
    <source>
        <dbReference type="ARBA" id="ARBA00022691"/>
    </source>
</evidence>
<comment type="function">
    <text evidence="10 12">Specifically methylates the N3 position of the uracil ring of uridine 1498 (m3U1498) in 16S rRNA. Acts on the fully assembled 30S ribosomal subunit.</text>
</comment>
<dbReference type="GeneID" id="303172669"/>
<dbReference type="Pfam" id="PF04452">
    <property type="entry name" value="Methyltrans_RNA"/>
    <property type="match status" value="1"/>
</dbReference>
<dbReference type="GO" id="GO:0070475">
    <property type="term" value="P:rRNA base methylation"/>
    <property type="evidence" value="ECO:0007669"/>
    <property type="project" value="TreeGrafter"/>
</dbReference>
<dbReference type="AlphaFoldDB" id="A0A1R4FN74"/>
<keyword evidence="16" id="KW-1185">Reference proteome</keyword>
<evidence type="ECO:0000256" key="5">
    <source>
        <dbReference type="ARBA" id="ARBA00022490"/>
    </source>
</evidence>
<dbReference type="SUPFAM" id="SSF75217">
    <property type="entry name" value="alpha/beta knot"/>
    <property type="match status" value="1"/>
</dbReference>
<dbReference type="InterPro" id="IPR046886">
    <property type="entry name" value="RsmE_MTase_dom"/>
</dbReference>
<evidence type="ECO:0000259" key="13">
    <source>
        <dbReference type="Pfam" id="PF04452"/>
    </source>
</evidence>
<reference evidence="15 16" key="1">
    <citation type="submission" date="2017-02" db="EMBL/GenBank/DDBJ databases">
        <authorList>
            <person name="Peterson S.W."/>
        </authorList>
    </citation>
    <scope>NUCLEOTIDE SEQUENCE [LARGE SCALE GENOMIC DNA]</scope>
    <source>
        <strain evidence="15 16">LMG 22410</strain>
    </source>
</reference>
<keyword evidence="8 12" id="KW-0808">Transferase</keyword>
<dbReference type="EMBL" id="FUHU01000026">
    <property type="protein sequence ID" value="SJM57480.1"/>
    <property type="molecule type" value="Genomic_DNA"/>
</dbReference>
<name>A0A1R4FN74_9MICO</name>
<dbReference type="NCBIfam" id="NF008693">
    <property type="entry name" value="PRK11713.2-3"/>
    <property type="match status" value="1"/>
</dbReference>
<gene>
    <name evidence="15" type="ORF">CZ674_05520</name>
</gene>
<feature type="domain" description="Ribosomal RNA small subunit methyltransferase E PUA-like" evidence="14">
    <location>
        <begin position="21"/>
        <end position="66"/>
    </location>
</feature>
<evidence type="ECO:0000256" key="10">
    <source>
        <dbReference type="ARBA" id="ARBA00025699"/>
    </source>
</evidence>
<dbReference type="InterPro" id="IPR006700">
    <property type="entry name" value="RsmE"/>
</dbReference>